<sequence length="40" mass="4829">MDLTIRYIEEEENFFSIKILPLEKYREDGETVMLIFSDVT</sequence>
<dbReference type="AlphaFoldDB" id="M6BSP6"/>
<gene>
    <name evidence="1" type="ORF">LEP1GSC016_4180</name>
</gene>
<accession>M6BSP6</accession>
<reference evidence="1 2" key="1">
    <citation type="submission" date="2013-01" db="EMBL/GenBank/DDBJ databases">
        <authorList>
            <person name="Harkins D.M."/>
            <person name="Durkin A.S."/>
            <person name="Brinkac L.M."/>
            <person name="Haft D.H."/>
            <person name="Selengut J.D."/>
            <person name="Sanka R."/>
            <person name="DePew J."/>
            <person name="Purushe J."/>
            <person name="Galloway R.L."/>
            <person name="Vinetz J.M."/>
            <person name="Sutton G.G."/>
            <person name="Nierman W.C."/>
            <person name="Fouts D.E."/>
        </authorList>
    </citation>
    <scope>NUCLEOTIDE SEQUENCE [LARGE SCALE GENOMIC DNA]</scope>
    <source>
        <strain evidence="1 2">Sponselee CDC</strain>
    </source>
</reference>
<protein>
    <submittedName>
        <fullName evidence="1">Uncharacterized protein</fullName>
    </submittedName>
</protein>
<dbReference type="EMBL" id="ANMU01000064">
    <property type="protein sequence ID" value="EMJ82554.1"/>
    <property type="molecule type" value="Genomic_DNA"/>
</dbReference>
<dbReference type="PATRIC" id="fig|1218567.3.peg.1651"/>
<evidence type="ECO:0000313" key="2">
    <source>
        <dbReference type="Proteomes" id="UP000011873"/>
    </source>
</evidence>
<evidence type="ECO:0000313" key="1">
    <source>
        <dbReference type="EMBL" id="EMJ82554.1"/>
    </source>
</evidence>
<comment type="caution">
    <text evidence="1">The sequence shown here is derived from an EMBL/GenBank/DDBJ whole genome shotgun (WGS) entry which is preliminary data.</text>
</comment>
<dbReference type="Proteomes" id="UP000011873">
    <property type="component" value="Unassembled WGS sequence"/>
</dbReference>
<name>M6BSP6_LEPBO</name>
<organism evidence="1 2">
    <name type="scientific">Leptospira borgpetersenii serovar Hardjo-bovis str. Sponselee</name>
    <dbReference type="NCBI Taxonomy" id="1303729"/>
    <lineage>
        <taxon>Bacteria</taxon>
        <taxon>Pseudomonadati</taxon>
        <taxon>Spirochaetota</taxon>
        <taxon>Spirochaetia</taxon>
        <taxon>Leptospirales</taxon>
        <taxon>Leptospiraceae</taxon>
        <taxon>Leptospira</taxon>
    </lineage>
</organism>
<proteinExistence type="predicted"/>